<dbReference type="PANTHER" id="PTHR36154">
    <property type="entry name" value="DNA-BINDING TRANSCRIPTIONAL ACTIVATOR ALPA"/>
    <property type="match status" value="1"/>
</dbReference>
<sequence length="69" mass="7959">MTVQSHQDSKRLLRLPSVLNKVPFSKTELYRRIRAGNFPASIRLGLRSVAWLESDIDEYIQKLTQSGDK</sequence>
<keyword evidence="2" id="KW-1185">Reference proteome</keyword>
<accession>A0A923HH08</accession>
<name>A0A923HH08_9BURK</name>
<evidence type="ECO:0000313" key="1">
    <source>
        <dbReference type="EMBL" id="MBC3864352.1"/>
    </source>
</evidence>
<dbReference type="PANTHER" id="PTHR36154:SF1">
    <property type="entry name" value="DNA-BINDING TRANSCRIPTIONAL ACTIVATOR ALPA"/>
    <property type="match status" value="1"/>
</dbReference>
<dbReference type="AlphaFoldDB" id="A0A923HH08"/>
<reference evidence="1" key="1">
    <citation type="submission" date="2020-08" db="EMBL/GenBank/DDBJ databases">
        <title>Novel species isolated from subtropical streams in China.</title>
        <authorList>
            <person name="Lu H."/>
        </authorList>
    </citation>
    <scope>NUCLEOTIDE SEQUENCE</scope>
    <source>
        <strain evidence="1">KACC 12607</strain>
    </source>
</reference>
<dbReference type="EMBL" id="JACOFV010000036">
    <property type="protein sequence ID" value="MBC3864352.1"/>
    <property type="molecule type" value="Genomic_DNA"/>
</dbReference>
<dbReference type="RefSeq" id="WP_186914342.1">
    <property type="nucleotide sequence ID" value="NZ_JACOFV010000036.1"/>
</dbReference>
<evidence type="ECO:0000313" key="2">
    <source>
        <dbReference type="Proteomes" id="UP000634011"/>
    </source>
</evidence>
<dbReference type="InterPro" id="IPR010260">
    <property type="entry name" value="AlpA"/>
</dbReference>
<comment type="caution">
    <text evidence="1">The sequence shown here is derived from an EMBL/GenBank/DDBJ whole genome shotgun (WGS) entry which is preliminary data.</text>
</comment>
<protein>
    <submittedName>
        <fullName evidence="1">AlpA family phage regulatory protein</fullName>
    </submittedName>
</protein>
<organism evidence="1 2">
    <name type="scientific">Undibacterium jejuense</name>
    <dbReference type="NCBI Taxonomy" id="1344949"/>
    <lineage>
        <taxon>Bacteria</taxon>
        <taxon>Pseudomonadati</taxon>
        <taxon>Pseudomonadota</taxon>
        <taxon>Betaproteobacteria</taxon>
        <taxon>Burkholderiales</taxon>
        <taxon>Oxalobacteraceae</taxon>
        <taxon>Undibacterium</taxon>
    </lineage>
</organism>
<dbReference type="InterPro" id="IPR052931">
    <property type="entry name" value="Prophage_regulatory_activator"/>
</dbReference>
<gene>
    <name evidence="1" type="ORF">H8K32_19835</name>
</gene>
<dbReference type="Gene3D" id="1.10.238.160">
    <property type="match status" value="1"/>
</dbReference>
<proteinExistence type="predicted"/>
<dbReference type="Proteomes" id="UP000634011">
    <property type="component" value="Unassembled WGS sequence"/>
</dbReference>
<dbReference type="Pfam" id="PF05930">
    <property type="entry name" value="Phage_AlpA"/>
    <property type="match status" value="1"/>
</dbReference>